<evidence type="ECO:0000313" key="6">
    <source>
        <dbReference type="EMBL" id="KZP27264.1"/>
    </source>
</evidence>
<dbReference type="InterPro" id="IPR040521">
    <property type="entry name" value="KDZ"/>
</dbReference>
<organism evidence="6 7">
    <name type="scientific">Athelia psychrophila</name>
    <dbReference type="NCBI Taxonomy" id="1759441"/>
    <lineage>
        <taxon>Eukaryota</taxon>
        <taxon>Fungi</taxon>
        <taxon>Dikarya</taxon>
        <taxon>Basidiomycota</taxon>
        <taxon>Agaricomycotina</taxon>
        <taxon>Agaricomycetes</taxon>
        <taxon>Agaricomycetidae</taxon>
        <taxon>Atheliales</taxon>
        <taxon>Atheliaceae</taxon>
        <taxon>Athelia</taxon>
    </lineage>
</organism>
<feature type="region of interest" description="Disordered" evidence="4">
    <location>
        <begin position="859"/>
        <end position="893"/>
    </location>
</feature>
<comment type="similarity">
    <text evidence="1">Belongs to the peptidase C48 family.</text>
</comment>
<dbReference type="GO" id="GO:0008234">
    <property type="term" value="F:cysteine-type peptidase activity"/>
    <property type="evidence" value="ECO:0007669"/>
    <property type="project" value="InterPro"/>
</dbReference>
<feature type="region of interest" description="Disordered" evidence="4">
    <location>
        <begin position="201"/>
        <end position="225"/>
    </location>
</feature>
<accession>A0A166QKR2</accession>
<feature type="compositionally biased region" description="Basic and acidic residues" evidence="4">
    <location>
        <begin position="1"/>
        <end position="11"/>
    </location>
</feature>
<gene>
    <name evidence="6" type="ORF">FIBSPDRAFT_731117</name>
</gene>
<protein>
    <recommendedName>
        <fullName evidence="5">Ubiquitin-like protease family profile domain-containing protein</fullName>
    </recommendedName>
</protein>
<dbReference type="InterPro" id="IPR003653">
    <property type="entry name" value="Peptidase_C48_C"/>
</dbReference>
<keyword evidence="2" id="KW-0645">Protease</keyword>
<evidence type="ECO:0000256" key="2">
    <source>
        <dbReference type="ARBA" id="ARBA00022670"/>
    </source>
</evidence>
<dbReference type="Pfam" id="PF02902">
    <property type="entry name" value="Peptidase_C48"/>
    <property type="match status" value="1"/>
</dbReference>
<sequence>MPPAEPDHQEPVQEPSPSKADTTKSRRILPSTADYRLYDEWVKIIPTLVDDYIEYSNATMGQRIGPTPEEIYRQGCTCHDEKRAVYRTIKVFSCMCLPLHRQLVRNGLFPTAPSQPNIAVSLELLGLYRALFERSCDAVNALAQALHTHYTRRGFHIVSKTGDYIQDPHRRALSNAIQWHDTLQIQVQKRVDAAINASADAVKASKAEANGEDPPDTPGRRTEASQLLQNRCPACFSRRRWGTTFKEGADFHMSTDGNFHHRHKTSSGDGPHFYDPLYFLSKEEVDKVGERIEAAHKKQPRSFKRKVPDEAIDECQQSHAAANANKQKTDMGQFDDTGIAALVCRHGIPIFMANIDTPGEQQKYAVALIERVYTELPPEATGAFLYDVGCVLDISVHKFDILSEDILQRIIFATTAMHAYAHQWSCQLWYNPRLKPGLGLSDGEGVERLWSRLRKLIGITQTSGRRRRLWLLDRQIHFIGADMHDELGEWIKRKLNGKLGVIQQTKESQRTLDSCAIPEQELREQWSLQVEAQSSLRAHAPQRLRKQVDTVLSLQDEVAAVQIKIDEARHTLAKAGASRGTKASLKTLGSQQEQLLAGVDALYTSLNIQEEFPELKGVDIKFVQTLLLARDLKINIRKRAIGSFLEWDKLDQAVGGKNQALGTKMHQRTRAAITKRTPALMRSIRTFNKYCAKLSDLYNASWSIPIPAPLPTHLADLRDRSDLLEDVWISRREVSTPRWLSDLSVRDGICALHKKDHCSEERRRLGEESDGLCRWLGVQLTAVELAIRTPEYASLHTLLNEKRRALLFLEKRWCTPMISSIRLHSSVQEAARVAHTLSGLGSLTELNWMPPTVTSSYIINSSDDNGSSQPSEDSYGPVPPFSDRISPDSDNLVAEDDLDDAEDISDDDEIAKASALIKWTLPVNDIGRFISPTSQLNDECINGGALLLQTQLQHSLGPNTQSVAILSTHNLVRIRYAATDDQVWRNVKRTEFWRKDIWILPIHRPDTQHWVVCIIYPTRKSLQLFDSFADRSTWHVDVKDIMRLVARLSTIARRSGYQTLPEDFTEWNAQPLQVRAVQTNGYDCGMWVLAIILSVLQGYETTSMGEAHIEALRSCILNLILQLEIE</sequence>
<evidence type="ECO:0000259" key="5">
    <source>
        <dbReference type="PROSITE" id="PS50600"/>
    </source>
</evidence>
<dbReference type="GO" id="GO:0019783">
    <property type="term" value="F:ubiquitin-like protein peptidase activity"/>
    <property type="evidence" value="ECO:0007669"/>
    <property type="project" value="UniProtKB-ARBA"/>
</dbReference>
<dbReference type="OrthoDB" id="3253684at2759"/>
<name>A0A166QKR2_9AGAM</name>
<evidence type="ECO:0000256" key="1">
    <source>
        <dbReference type="ARBA" id="ARBA00005234"/>
    </source>
</evidence>
<dbReference type="Pfam" id="PF18758">
    <property type="entry name" value="KDZ"/>
    <property type="match status" value="1"/>
</dbReference>
<dbReference type="PROSITE" id="PS50600">
    <property type="entry name" value="ULP_PROTEASE"/>
    <property type="match status" value="1"/>
</dbReference>
<dbReference type="Gene3D" id="3.40.395.10">
    <property type="entry name" value="Adenoviral Proteinase, Chain A"/>
    <property type="match status" value="1"/>
</dbReference>
<dbReference type="AlphaFoldDB" id="A0A166QKR2"/>
<dbReference type="Proteomes" id="UP000076532">
    <property type="component" value="Unassembled WGS sequence"/>
</dbReference>
<evidence type="ECO:0000313" key="7">
    <source>
        <dbReference type="Proteomes" id="UP000076532"/>
    </source>
</evidence>
<dbReference type="PANTHER" id="PTHR33096">
    <property type="entry name" value="CXC2 DOMAIN-CONTAINING PROTEIN"/>
    <property type="match status" value="1"/>
</dbReference>
<feature type="domain" description="Ubiquitin-like protease family profile" evidence="5">
    <location>
        <begin position="919"/>
        <end position="1095"/>
    </location>
</feature>
<dbReference type="PANTHER" id="PTHR33096:SF1">
    <property type="entry name" value="CXC1-LIKE CYSTEINE CLUSTER ASSOCIATED WITH KDZ TRANSPOSASES DOMAIN-CONTAINING PROTEIN"/>
    <property type="match status" value="1"/>
</dbReference>
<proteinExistence type="inferred from homology"/>
<evidence type="ECO:0000256" key="3">
    <source>
        <dbReference type="ARBA" id="ARBA00022801"/>
    </source>
</evidence>
<dbReference type="STRING" id="436010.A0A166QKR2"/>
<evidence type="ECO:0000256" key="4">
    <source>
        <dbReference type="SAM" id="MobiDB-lite"/>
    </source>
</evidence>
<dbReference type="EMBL" id="KV417509">
    <property type="protein sequence ID" value="KZP27264.1"/>
    <property type="molecule type" value="Genomic_DNA"/>
</dbReference>
<dbReference type="GO" id="GO:0006508">
    <property type="term" value="P:proteolysis"/>
    <property type="evidence" value="ECO:0007669"/>
    <property type="project" value="UniProtKB-KW"/>
</dbReference>
<feature type="compositionally biased region" description="Polar residues" evidence="4">
    <location>
        <begin position="859"/>
        <end position="872"/>
    </location>
</feature>
<reference evidence="6 7" key="1">
    <citation type="journal article" date="2016" name="Mol. Biol. Evol.">
        <title>Comparative Genomics of Early-Diverging Mushroom-Forming Fungi Provides Insights into the Origins of Lignocellulose Decay Capabilities.</title>
        <authorList>
            <person name="Nagy L.G."/>
            <person name="Riley R."/>
            <person name="Tritt A."/>
            <person name="Adam C."/>
            <person name="Daum C."/>
            <person name="Floudas D."/>
            <person name="Sun H."/>
            <person name="Yadav J.S."/>
            <person name="Pangilinan J."/>
            <person name="Larsson K.H."/>
            <person name="Matsuura K."/>
            <person name="Barry K."/>
            <person name="Labutti K."/>
            <person name="Kuo R."/>
            <person name="Ohm R.A."/>
            <person name="Bhattacharya S.S."/>
            <person name="Shirouzu T."/>
            <person name="Yoshinaga Y."/>
            <person name="Martin F.M."/>
            <person name="Grigoriev I.V."/>
            <person name="Hibbett D.S."/>
        </authorList>
    </citation>
    <scope>NUCLEOTIDE SEQUENCE [LARGE SCALE GENOMIC DNA]</scope>
    <source>
        <strain evidence="6 7">CBS 109695</strain>
    </source>
</reference>
<keyword evidence="7" id="KW-1185">Reference proteome</keyword>
<feature type="region of interest" description="Disordered" evidence="4">
    <location>
        <begin position="1"/>
        <end position="24"/>
    </location>
</feature>
<dbReference type="InterPro" id="IPR038765">
    <property type="entry name" value="Papain-like_cys_pep_sf"/>
</dbReference>
<keyword evidence="3" id="KW-0378">Hydrolase</keyword>
<dbReference type="SUPFAM" id="SSF54001">
    <property type="entry name" value="Cysteine proteinases"/>
    <property type="match status" value="1"/>
</dbReference>